<dbReference type="GeneID" id="63142410"/>
<dbReference type="RefSeq" id="WP_032640217.1">
    <property type="nucleotide sequence ID" value="NZ_CP043318.1"/>
</dbReference>
<feature type="transmembrane region" description="Helical" evidence="1">
    <location>
        <begin position="360"/>
        <end position="382"/>
    </location>
</feature>
<proteinExistence type="predicted"/>
<sequence>MRPSSHLVPAVLAGFVAVLVGYASSAAIIWQAAAAAGASAQQIAGWMTALGIGMGVSTLALSWWYKAPVLTAWSTPGAALLATSLHGVTLAETIGVFIFANALILLCGITGLFARLMKLIPHSLAAAMLAGILLQFGLHAFAHLEGHFLLCGSMIAAWLISRALAPRYAIVVTLLVGGIAAWAGGDVVTDKVTLSLVMPEFIAPTFTFTSLVSIGVPFFLVTMASQNAPGFATMKASGFPLAVSPLIIATGALALLLSPFGVFSVCIAAITAAICQSPDAHPDADKRWLAAIAAGGFYLLAGIFGGSITGLMAALPLSWIQTLAGLALLGTVSGSLYQALSHEAERDAAIVTFLMTASGVTLLGIGSAFWGLVLGGVCYALFSRARRAQLGRRKAHNAAKTVTEVAGGVKPAGQGDIR</sequence>
<organism evidence="2 3">
    <name type="scientific">Enterobacter chengduensis</name>
    <dbReference type="NCBI Taxonomy" id="2494701"/>
    <lineage>
        <taxon>Bacteria</taxon>
        <taxon>Pseudomonadati</taxon>
        <taxon>Pseudomonadota</taxon>
        <taxon>Gammaproteobacteria</taxon>
        <taxon>Enterobacterales</taxon>
        <taxon>Enterobacteriaceae</taxon>
        <taxon>Enterobacter</taxon>
        <taxon>Enterobacter cloacae complex</taxon>
    </lineage>
</organism>
<feature type="transmembrane region" description="Helical" evidence="1">
    <location>
        <begin position="246"/>
        <end position="270"/>
    </location>
</feature>
<feature type="transmembrane region" description="Helical" evidence="1">
    <location>
        <begin position="119"/>
        <end position="138"/>
    </location>
</feature>
<gene>
    <name evidence="2" type="ORF">SG71_05130</name>
</gene>
<dbReference type="NCBIfam" id="TIGR00843">
    <property type="entry name" value="benE"/>
    <property type="match status" value="1"/>
</dbReference>
<dbReference type="InterPro" id="IPR004711">
    <property type="entry name" value="Benzoate_Transporter"/>
</dbReference>
<keyword evidence="1" id="KW-0812">Transmembrane</keyword>
<feature type="transmembrane region" description="Helical" evidence="1">
    <location>
        <begin position="43"/>
        <end position="65"/>
    </location>
</feature>
<feature type="transmembrane region" description="Helical" evidence="1">
    <location>
        <begin position="322"/>
        <end position="340"/>
    </location>
</feature>
<dbReference type="GO" id="GO:0042925">
    <property type="term" value="F:benzoate transmembrane transporter activity"/>
    <property type="evidence" value="ECO:0007669"/>
    <property type="project" value="InterPro"/>
</dbReference>
<dbReference type="PANTHER" id="PTHR30199:SF0">
    <property type="entry name" value="INNER MEMBRANE PROTEIN YDCO"/>
    <property type="match status" value="1"/>
</dbReference>
<feature type="transmembrane region" description="Helical" evidence="1">
    <location>
        <begin position="205"/>
        <end position="225"/>
    </location>
</feature>
<evidence type="ECO:0000313" key="3">
    <source>
        <dbReference type="Proteomes" id="UP000033354"/>
    </source>
</evidence>
<dbReference type="EMBL" id="JZKT01000007">
    <property type="protein sequence ID" value="KJX37914.1"/>
    <property type="molecule type" value="Genomic_DNA"/>
</dbReference>
<feature type="transmembrane region" description="Helical" evidence="1">
    <location>
        <begin position="6"/>
        <end position="31"/>
    </location>
</feature>
<protein>
    <submittedName>
        <fullName evidence="2">Benzoate transporter</fullName>
    </submittedName>
</protein>
<feature type="transmembrane region" description="Helical" evidence="1">
    <location>
        <begin position="168"/>
        <end position="185"/>
    </location>
</feature>
<accession>A0AAW3HK72</accession>
<dbReference type="Proteomes" id="UP000033354">
    <property type="component" value="Unassembled WGS sequence"/>
</dbReference>
<dbReference type="Pfam" id="PF03594">
    <property type="entry name" value="BenE"/>
    <property type="match status" value="1"/>
</dbReference>
<keyword evidence="3" id="KW-1185">Reference proteome</keyword>
<keyword evidence="1" id="KW-0472">Membrane</keyword>
<evidence type="ECO:0000256" key="1">
    <source>
        <dbReference type="SAM" id="Phobius"/>
    </source>
</evidence>
<feature type="transmembrane region" description="Helical" evidence="1">
    <location>
        <begin position="144"/>
        <end position="161"/>
    </location>
</feature>
<dbReference type="AlphaFoldDB" id="A0AAW3HK72"/>
<feature type="transmembrane region" description="Helical" evidence="1">
    <location>
        <begin position="85"/>
        <end position="107"/>
    </location>
</feature>
<dbReference type="GO" id="GO:0005886">
    <property type="term" value="C:plasma membrane"/>
    <property type="evidence" value="ECO:0007669"/>
    <property type="project" value="TreeGrafter"/>
</dbReference>
<comment type="caution">
    <text evidence="2">The sequence shown here is derived from an EMBL/GenBank/DDBJ whole genome shotgun (WGS) entry which is preliminary data.</text>
</comment>
<reference evidence="2 3" key="1">
    <citation type="submission" date="2015-02" db="EMBL/GenBank/DDBJ databases">
        <authorList>
            <person name="Adams M."/>
            <person name="Sutton G."/>
            <person name="Nelson K."/>
            <person name="Bonomo R."/>
            <person name="McCorrison J."/>
            <person name="Sanka R."/>
            <person name="Brinkac L."/>
            <person name="Nierman W."/>
        </authorList>
    </citation>
    <scope>NUCLEOTIDE SEQUENCE [LARGE SCALE GENOMIC DNA]</scope>
    <source>
        <strain evidence="2 3">CIDEIMsCOL9</strain>
    </source>
</reference>
<keyword evidence="1" id="KW-1133">Transmembrane helix</keyword>
<name>A0AAW3HK72_9ENTR</name>
<feature type="transmembrane region" description="Helical" evidence="1">
    <location>
        <begin position="290"/>
        <end position="315"/>
    </location>
</feature>
<evidence type="ECO:0000313" key="2">
    <source>
        <dbReference type="EMBL" id="KJX37914.1"/>
    </source>
</evidence>
<dbReference type="PANTHER" id="PTHR30199">
    <property type="entry name" value="MFS FAMILY TRANSPORTER, PREDICTED SUBSTRATE BENZOATE"/>
    <property type="match status" value="1"/>
</dbReference>